<dbReference type="EMBL" id="KL198022">
    <property type="protein sequence ID" value="KDQ18053.1"/>
    <property type="molecule type" value="Genomic_DNA"/>
</dbReference>
<name>A0A067MQM7_BOTB1</name>
<dbReference type="AlphaFoldDB" id="A0A067MQM7"/>
<gene>
    <name evidence="1" type="ORF">BOTBODRAFT_548180</name>
</gene>
<organism evidence="1 2">
    <name type="scientific">Botryobasidium botryosum (strain FD-172 SS1)</name>
    <dbReference type="NCBI Taxonomy" id="930990"/>
    <lineage>
        <taxon>Eukaryota</taxon>
        <taxon>Fungi</taxon>
        <taxon>Dikarya</taxon>
        <taxon>Basidiomycota</taxon>
        <taxon>Agaricomycotina</taxon>
        <taxon>Agaricomycetes</taxon>
        <taxon>Cantharellales</taxon>
        <taxon>Botryobasidiaceae</taxon>
        <taxon>Botryobasidium</taxon>
    </lineage>
</organism>
<dbReference type="Proteomes" id="UP000027195">
    <property type="component" value="Unassembled WGS sequence"/>
</dbReference>
<sequence length="214" mass="23878">MECESYDVSRGNASEPRQDTYSKVRYSHVLGSWLAGCSLRGPILFAGYETTYGCSIFEAGYVITLFPQSFRRANGWLGSKRRVPFKLGAVLEGGRFQYRVRSAVGGIEGSRRKCRFQYPLPHRTSRSLRSHQLTTFGCPLQVSCAAREPQSFGVITCAENWFLISIIHPRAHATSPDVAIALGTVSERKYRCLFAFGAVWPRVSARAPAWLSEA</sequence>
<protein>
    <submittedName>
        <fullName evidence="1">Uncharacterized protein</fullName>
    </submittedName>
</protein>
<evidence type="ECO:0000313" key="2">
    <source>
        <dbReference type="Proteomes" id="UP000027195"/>
    </source>
</evidence>
<dbReference type="InParanoid" id="A0A067MQM7"/>
<evidence type="ECO:0000313" key="1">
    <source>
        <dbReference type="EMBL" id="KDQ18053.1"/>
    </source>
</evidence>
<keyword evidence="2" id="KW-1185">Reference proteome</keyword>
<reference evidence="2" key="1">
    <citation type="journal article" date="2014" name="Proc. Natl. Acad. Sci. U.S.A.">
        <title>Extensive sampling of basidiomycete genomes demonstrates inadequacy of the white-rot/brown-rot paradigm for wood decay fungi.</title>
        <authorList>
            <person name="Riley R."/>
            <person name="Salamov A.A."/>
            <person name="Brown D.W."/>
            <person name="Nagy L.G."/>
            <person name="Floudas D."/>
            <person name="Held B.W."/>
            <person name="Levasseur A."/>
            <person name="Lombard V."/>
            <person name="Morin E."/>
            <person name="Otillar R."/>
            <person name="Lindquist E.A."/>
            <person name="Sun H."/>
            <person name="LaButti K.M."/>
            <person name="Schmutz J."/>
            <person name="Jabbour D."/>
            <person name="Luo H."/>
            <person name="Baker S.E."/>
            <person name="Pisabarro A.G."/>
            <person name="Walton J.D."/>
            <person name="Blanchette R.A."/>
            <person name="Henrissat B."/>
            <person name="Martin F."/>
            <person name="Cullen D."/>
            <person name="Hibbett D.S."/>
            <person name="Grigoriev I.V."/>
        </authorList>
    </citation>
    <scope>NUCLEOTIDE SEQUENCE [LARGE SCALE GENOMIC DNA]</scope>
    <source>
        <strain evidence="2">FD-172 SS1</strain>
    </source>
</reference>
<proteinExistence type="predicted"/>
<accession>A0A067MQM7</accession>
<dbReference type="HOGENOM" id="CLU_1288721_0_0_1"/>